<protein>
    <recommendedName>
        <fullName evidence="4">MORN repeat protein</fullName>
    </recommendedName>
</protein>
<comment type="caution">
    <text evidence="2">The sequence shown here is derived from an EMBL/GenBank/DDBJ whole genome shotgun (WGS) entry which is preliminary data.</text>
</comment>
<dbReference type="Proteomes" id="UP000692954">
    <property type="component" value="Unassembled WGS sequence"/>
</dbReference>
<dbReference type="PANTHER" id="PTHR33706:SF1">
    <property type="entry name" value="TPR REPEAT PROTEIN"/>
    <property type="match status" value="1"/>
</dbReference>
<keyword evidence="1" id="KW-0472">Membrane</keyword>
<keyword evidence="1" id="KW-0812">Transmembrane</keyword>
<keyword evidence="1" id="KW-1133">Transmembrane helix</keyword>
<dbReference type="AlphaFoldDB" id="A0A8S1RC72"/>
<dbReference type="OrthoDB" id="312320at2759"/>
<gene>
    <name evidence="2" type="ORF">PSON_ATCC_30995.1.T1540113</name>
</gene>
<dbReference type="PANTHER" id="PTHR33706">
    <property type="entry name" value="MORN VARIANT REPEAT PROTEIN"/>
    <property type="match status" value="1"/>
</dbReference>
<evidence type="ECO:0008006" key="4">
    <source>
        <dbReference type="Google" id="ProtNLM"/>
    </source>
</evidence>
<reference evidence="2" key="1">
    <citation type="submission" date="2021-01" db="EMBL/GenBank/DDBJ databases">
        <authorList>
            <consortium name="Genoscope - CEA"/>
            <person name="William W."/>
        </authorList>
    </citation>
    <scope>NUCLEOTIDE SEQUENCE</scope>
</reference>
<keyword evidence="3" id="KW-1185">Reference proteome</keyword>
<name>A0A8S1RC72_9CILI</name>
<feature type="transmembrane region" description="Helical" evidence="1">
    <location>
        <begin position="165"/>
        <end position="186"/>
    </location>
</feature>
<evidence type="ECO:0000313" key="3">
    <source>
        <dbReference type="Proteomes" id="UP000692954"/>
    </source>
</evidence>
<evidence type="ECO:0000313" key="2">
    <source>
        <dbReference type="EMBL" id="CAD8124902.1"/>
    </source>
</evidence>
<organism evidence="2 3">
    <name type="scientific">Paramecium sonneborni</name>
    <dbReference type="NCBI Taxonomy" id="65129"/>
    <lineage>
        <taxon>Eukaryota</taxon>
        <taxon>Sar</taxon>
        <taxon>Alveolata</taxon>
        <taxon>Ciliophora</taxon>
        <taxon>Intramacronucleata</taxon>
        <taxon>Oligohymenophorea</taxon>
        <taxon>Peniculida</taxon>
        <taxon>Parameciidae</taxon>
        <taxon>Paramecium</taxon>
    </lineage>
</organism>
<dbReference type="EMBL" id="CAJJDN010000154">
    <property type="protein sequence ID" value="CAD8124902.1"/>
    <property type="molecule type" value="Genomic_DNA"/>
</dbReference>
<proteinExistence type="predicted"/>
<sequence>MKKKEQFGGGLYDELNGCKTGKWIELGDQFLELSSITQIGEYRQGLKIDKWEIYKKDYSKRINHKVGGGTFNEQGQKTGYWIQLDEKFYYTKNMVQGEYIDGRKIGKWHETAIDHSKFFYSFNQMLISNLIGNPAIQIYIMIEEVNQRVIINLIQSLTSYINLYISYYSIIKFSCCYLCNSVIVFFK</sequence>
<accession>A0A8S1RC72</accession>
<evidence type="ECO:0000256" key="1">
    <source>
        <dbReference type="SAM" id="Phobius"/>
    </source>
</evidence>